<dbReference type="Proteomes" id="UP000238348">
    <property type="component" value="Chromosome"/>
</dbReference>
<dbReference type="EMBL" id="CP012673">
    <property type="protein sequence ID" value="AUX38827.1"/>
    <property type="molecule type" value="Genomic_DNA"/>
</dbReference>
<evidence type="ECO:0000313" key="4">
    <source>
        <dbReference type="Proteomes" id="UP000238348"/>
    </source>
</evidence>
<feature type="signal peptide" evidence="1">
    <location>
        <begin position="1"/>
        <end position="18"/>
    </location>
</feature>
<protein>
    <recommendedName>
        <fullName evidence="2">Peptidase S1 domain-containing protein</fullName>
    </recommendedName>
</protein>
<gene>
    <name evidence="3" type="ORF">SOCE26_002070</name>
</gene>
<dbReference type="AlphaFoldDB" id="A0A2L0EHS5"/>
<organism evidence="3 4">
    <name type="scientific">Sorangium cellulosum</name>
    <name type="common">Polyangium cellulosum</name>
    <dbReference type="NCBI Taxonomy" id="56"/>
    <lineage>
        <taxon>Bacteria</taxon>
        <taxon>Pseudomonadati</taxon>
        <taxon>Myxococcota</taxon>
        <taxon>Polyangia</taxon>
        <taxon>Polyangiales</taxon>
        <taxon>Polyangiaceae</taxon>
        <taxon>Sorangium</taxon>
    </lineage>
</organism>
<reference evidence="3 4" key="1">
    <citation type="submission" date="2015-09" db="EMBL/GenBank/DDBJ databases">
        <title>Sorangium comparison.</title>
        <authorList>
            <person name="Zaburannyi N."/>
            <person name="Bunk B."/>
            <person name="Overmann J."/>
            <person name="Mueller R."/>
        </authorList>
    </citation>
    <scope>NUCLEOTIDE SEQUENCE [LARGE SCALE GENOMIC DNA]</scope>
    <source>
        <strain evidence="3 4">So ce26</strain>
    </source>
</reference>
<proteinExistence type="predicted"/>
<evidence type="ECO:0000256" key="1">
    <source>
        <dbReference type="SAM" id="SignalP"/>
    </source>
</evidence>
<dbReference type="InterPro" id="IPR043504">
    <property type="entry name" value="Peptidase_S1_PA_chymotrypsin"/>
</dbReference>
<sequence>MQAIPARLLQLPSIFALAALGALAGCAPEDILEGAPELVGEQRAAILGGSPDPARDYVVSVGDEGGALCSGVLVSRRVVLTAAHCVAPDAGPHGGITRVYFGADLRP</sequence>
<dbReference type="GO" id="GO:0004252">
    <property type="term" value="F:serine-type endopeptidase activity"/>
    <property type="evidence" value="ECO:0007669"/>
    <property type="project" value="InterPro"/>
</dbReference>
<dbReference type="InterPro" id="IPR009003">
    <property type="entry name" value="Peptidase_S1_PA"/>
</dbReference>
<feature type="chain" id="PRO_5014688346" description="Peptidase S1 domain-containing protein" evidence="1">
    <location>
        <begin position="19"/>
        <end position="107"/>
    </location>
</feature>
<dbReference type="SUPFAM" id="SSF50494">
    <property type="entry name" value="Trypsin-like serine proteases"/>
    <property type="match status" value="1"/>
</dbReference>
<name>A0A2L0EHS5_SORCE</name>
<dbReference type="Pfam" id="PF00089">
    <property type="entry name" value="Trypsin"/>
    <property type="match status" value="1"/>
</dbReference>
<accession>A0A2L0EHS5</accession>
<dbReference type="GO" id="GO:0006508">
    <property type="term" value="P:proteolysis"/>
    <property type="evidence" value="ECO:0007669"/>
    <property type="project" value="InterPro"/>
</dbReference>
<dbReference type="Gene3D" id="2.40.10.10">
    <property type="entry name" value="Trypsin-like serine proteases"/>
    <property type="match status" value="1"/>
</dbReference>
<dbReference type="RefSeq" id="WP_234023279.1">
    <property type="nucleotide sequence ID" value="NZ_CP012673.1"/>
</dbReference>
<evidence type="ECO:0000259" key="2">
    <source>
        <dbReference type="Pfam" id="PF00089"/>
    </source>
</evidence>
<dbReference type="PROSITE" id="PS51257">
    <property type="entry name" value="PROKAR_LIPOPROTEIN"/>
    <property type="match status" value="1"/>
</dbReference>
<dbReference type="InterPro" id="IPR001254">
    <property type="entry name" value="Trypsin_dom"/>
</dbReference>
<keyword evidence="1" id="KW-0732">Signal</keyword>
<evidence type="ECO:0000313" key="3">
    <source>
        <dbReference type="EMBL" id="AUX38827.1"/>
    </source>
</evidence>
<feature type="domain" description="Peptidase S1" evidence="2">
    <location>
        <begin position="49"/>
        <end position="88"/>
    </location>
</feature>